<sequence>MGVNLAIIIVVTMVIYNFGFMEHLNILINNILTLNKNNKP</sequence>
<name>F6BE27_METIK</name>
<protein>
    <submittedName>
        <fullName evidence="2">Uncharacterized protein</fullName>
    </submittedName>
</protein>
<evidence type="ECO:0000313" key="2">
    <source>
        <dbReference type="EMBL" id="AEF95563.1"/>
    </source>
</evidence>
<dbReference type="STRING" id="880724.Metig_0001"/>
<proteinExistence type="predicted"/>
<gene>
    <name evidence="2" type="ordered locus">Metig_0001</name>
</gene>
<evidence type="ECO:0000256" key="1">
    <source>
        <dbReference type="SAM" id="Phobius"/>
    </source>
</evidence>
<feature type="transmembrane region" description="Helical" evidence="1">
    <location>
        <begin position="6"/>
        <end position="28"/>
    </location>
</feature>
<dbReference type="HOGENOM" id="CLU_3282848_0_0_2"/>
<keyword evidence="1" id="KW-1133">Transmembrane helix</keyword>
<accession>F6BE27</accession>
<dbReference type="EMBL" id="CP002737">
    <property type="protein sequence ID" value="AEF95563.1"/>
    <property type="molecule type" value="Genomic_DNA"/>
</dbReference>
<keyword evidence="3" id="KW-1185">Reference proteome</keyword>
<reference evidence="2 3" key="1">
    <citation type="submission" date="2011-05" db="EMBL/GenBank/DDBJ databases">
        <title>Complete sequence of Methanotorris igneus Kol 5.</title>
        <authorList>
            <consortium name="US DOE Joint Genome Institute"/>
            <person name="Lucas S."/>
            <person name="Han J."/>
            <person name="Lapidus A."/>
            <person name="Cheng J.-F."/>
            <person name="Goodwin L."/>
            <person name="Pitluck S."/>
            <person name="Peters L."/>
            <person name="Mikhailova N."/>
            <person name="Chertkov O."/>
            <person name="Han C."/>
            <person name="Tapia R."/>
            <person name="Land M."/>
            <person name="Hauser L."/>
            <person name="Kyrpides N."/>
            <person name="Ivanova N."/>
            <person name="Pagani I."/>
            <person name="Sieprawska-Lupa M."/>
            <person name="Whitman W."/>
            <person name="Woyke T."/>
        </authorList>
    </citation>
    <scope>NUCLEOTIDE SEQUENCE [LARGE SCALE GENOMIC DNA]</scope>
    <source>
        <strain evidence="3">DSM 5666 / JCM 11834 / Kol 5</strain>
    </source>
</reference>
<dbReference type="KEGG" id="mig:Metig_0001"/>
<keyword evidence="1" id="KW-0472">Membrane</keyword>
<keyword evidence="1" id="KW-0812">Transmembrane</keyword>
<dbReference type="AlphaFoldDB" id="F6BE27"/>
<evidence type="ECO:0000313" key="3">
    <source>
        <dbReference type="Proteomes" id="UP000009227"/>
    </source>
</evidence>
<organism evidence="3">
    <name type="scientific">Methanotorris igneus (strain DSM 5666 / JCM 11834 / Kol 5)</name>
    <dbReference type="NCBI Taxonomy" id="880724"/>
    <lineage>
        <taxon>Archaea</taxon>
        <taxon>Methanobacteriati</taxon>
        <taxon>Methanobacteriota</taxon>
        <taxon>Methanomada group</taxon>
        <taxon>Methanococci</taxon>
        <taxon>Methanococcales</taxon>
        <taxon>Methanocaldococcaceae</taxon>
        <taxon>Methanotorris</taxon>
    </lineage>
</organism>
<dbReference type="Proteomes" id="UP000009227">
    <property type="component" value="Chromosome"/>
</dbReference>